<sequence>MKGRDILGNAFGVLLCLILLAIGFGLLALLFAALPLLVVVAPLTIALVAGFLLIAYLRQRRGRK</sequence>
<dbReference type="Proteomes" id="UP001595799">
    <property type="component" value="Unassembled WGS sequence"/>
</dbReference>
<evidence type="ECO:0000313" key="3">
    <source>
        <dbReference type="Proteomes" id="UP001595799"/>
    </source>
</evidence>
<evidence type="ECO:0000256" key="1">
    <source>
        <dbReference type="SAM" id="Phobius"/>
    </source>
</evidence>
<feature type="transmembrane region" description="Helical" evidence="1">
    <location>
        <begin position="7"/>
        <end position="30"/>
    </location>
</feature>
<keyword evidence="3" id="KW-1185">Reference proteome</keyword>
<evidence type="ECO:0000313" key="2">
    <source>
        <dbReference type="EMBL" id="MFC4351578.1"/>
    </source>
</evidence>
<protein>
    <submittedName>
        <fullName evidence="2">Uncharacterized protein</fullName>
    </submittedName>
</protein>
<comment type="caution">
    <text evidence="2">The sequence shown here is derived from an EMBL/GenBank/DDBJ whole genome shotgun (WGS) entry which is preliminary data.</text>
</comment>
<dbReference type="EMBL" id="JBHSCW010000003">
    <property type="protein sequence ID" value="MFC4351578.1"/>
    <property type="molecule type" value="Genomic_DNA"/>
</dbReference>
<organism evidence="2 3">
    <name type="scientific">Fodinicurvata halophila</name>
    <dbReference type="NCBI Taxonomy" id="1419723"/>
    <lineage>
        <taxon>Bacteria</taxon>
        <taxon>Pseudomonadati</taxon>
        <taxon>Pseudomonadota</taxon>
        <taxon>Alphaproteobacteria</taxon>
        <taxon>Rhodospirillales</taxon>
        <taxon>Rhodovibrionaceae</taxon>
        <taxon>Fodinicurvata</taxon>
    </lineage>
</organism>
<keyword evidence="1" id="KW-0472">Membrane</keyword>
<proteinExistence type="predicted"/>
<keyword evidence="1" id="KW-1133">Transmembrane helix</keyword>
<name>A0ABV8UJY7_9PROT</name>
<reference evidence="3" key="1">
    <citation type="journal article" date="2019" name="Int. J. Syst. Evol. Microbiol.">
        <title>The Global Catalogue of Microorganisms (GCM) 10K type strain sequencing project: providing services to taxonomists for standard genome sequencing and annotation.</title>
        <authorList>
            <consortium name="The Broad Institute Genomics Platform"/>
            <consortium name="The Broad Institute Genome Sequencing Center for Infectious Disease"/>
            <person name="Wu L."/>
            <person name="Ma J."/>
        </authorList>
    </citation>
    <scope>NUCLEOTIDE SEQUENCE [LARGE SCALE GENOMIC DNA]</scope>
    <source>
        <strain evidence="3">CECT 8472</strain>
    </source>
</reference>
<accession>A0ABV8UJY7</accession>
<gene>
    <name evidence="2" type="ORF">ACFOW6_08500</name>
</gene>
<keyword evidence="1" id="KW-0812">Transmembrane</keyword>
<feature type="transmembrane region" description="Helical" evidence="1">
    <location>
        <begin position="36"/>
        <end position="57"/>
    </location>
</feature>
<dbReference type="RefSeq" id="WP_382421905.1">
    <property type="nucleotide sequence ID" value="NZ_JBHSCW010000003.1"/>
</dbReference>